<protein>
    <recommendedName>
        <fullName evidence="2">histidine kinase</fullName>
        <ecNumber evidence="2">2.7.13.3</ecNumber>
    </recommendedName>
</protein>
<keyword evidence="3" id="KW-0597">Phosphoprotein</keyword>
<dbReference type="InterPro" id="IPR036890">
    <property type="entry name" value="HATPase_C_sf"/>
</dbReference>
<dbReference type="InterPro" id="IPR005467">
    <property type="entry name" value="His_kinase_dom"/>
</dbReference>
<dbReference type="PROSITE" id="PS50109">
    <property type="entry name" value="HIS_KIN"/>
    <property type="match status" value="1"/>
</dbReference>
<comment type="caution">
    <text evidence="10">The sequence shown here is derived from an EMBL/GenBank/DDBJ whole genome shotgun (WGS) entry which is preliminary data.</text>
</comment>
<comment type="catalytic activity">
    <reaction evidence="1">
        <text>ATP + protein L-histidine = ADP + protein N-phospho-L-histidine.</text>
        <dbReference type="EC" id="2.7.13.3"/>
    </reaction>
</comment>
<sequence>MLNCDQAGRLCREFTSLDEREIARIEEVSRQLQLIADLSGANVFVDCQMKGSTNAIVVAEASPSSGGTLYHEPYVGTVVYEQFEPSVFLSQRTGKSVLFNKAVTQRGIFVKQSVAPIKNDHGEVIGMLIKEEQDSESKVSQKMKSLSPATEMLWELFFFTDHDRPALSDIMKEHFILIDSSLRIVYANPSAKSFITEVFNFEDCEGRPAAHVLPFIEPVIQSKKDLVIEEVQVAGFFLEVKKVVIYKNDHVTGMLILIRDVTDLRMKERELVVKSVMIREIHHRVKNNLQTVASLLRLQIRKGVSEESKGYLTDSLNRVLSIASVYEIILSGDDGDNDQVDIVSLSNKIAAMLIQNHGSEHATLELKCEGESMFVDSKKAVSIALIVNELVQNAIKHAFHHRSSGTISVQFESRGDEVTLSVADDGTGMGKTAKRSLGLDIVKNLIEHDLSGEYYIGSSVEGTTVIVSFSLGKEG</sequence>
<evidence type="ECO:0000313" key="11">
    <source>
        <dbReference type="Proteomes" id="UP000429595"/>
    </source>
</evidence>
<dbReference type="SUPFAM" id="SSF55874">
    <property type="entry name" value="ATPase domain of HSP90 chaperone/DNA topoisomerase II/histidine kinase"/>
    <property type="match status" value="1"/>
</dbReference>
<gene>
    <name evidence="10" type="ORF">F9802_10740</name>
</gene>
<dbReference type="Proteomes" id="UP000429595">
    <property type="component" value="Unassembled WGS sequence"/>
</dbReference>
<dbReference type="InterPro" id="IPR022066">
    <property type="entry name" value="PdtaS_GAF"/>
</dbReference>
<dbReference type="Gene3D" id="3.30.450.20">
    <property type="entry name" value="PAS domain"/>
    <property type="match status" value="1"/>
</dbReference>
<dbReference type="Pfam" id="PF02518">
    <property type="entry name" value="HATPase_c"/>
    <property type="match status" value="1"/>
</dbReference>
<organism evidence="10 11">
    <name type="scientific">Bacillus aerolatus</name>
    <dbReference type="NCBI Taxonomy" id="2653354"/>
    <lineage>
        <taxon>Bacteria</taxon>
        <taxon>Bacillati</taxon>
        <taxon>Bacillota</taxon>
        <taxon>Bacilli</taxon>
        <taxon>Bacillales</taxon>
        <taxon>Bacillaceae</taxon>
        <taxon>Bacillus</taxon>
    </lineage>
</organism>
<evidence type="ECO:0000256" key="4">
    <source>
        <dbReference type="ARBA" id="ARBA00022679"/>
    </source>
</evidence>
<dbReference type="AlphaFoldDB" id="A0A6I1FV93"/>
<dbReference type="Pfam" id="PF07568">
    <property type="entry name" value="HisKA_2"/>
    <property type="match status" value="1"/>
</dbReference>
<dbReference type="GO" id="GO:0005524">
    <property type="term" value="F:ATP binding"/>
    <property type="evidence" value="ECO:0007669"/>
    <property type="project" value="UniProtKB-KW"/>
</dbReference>
<evidence type="ECO:0000256" key="5">
    <source>
        <dbReference type="ARBA" id="ARBA00022741"/>
    </source>
</evidence>
<feature type="domain" description="Histidine kinase" evidence="9">
    <location>
        <begin position="280"/>
        <end position="473"/>
    </location>
</feature>
<evidence type="ECO:0000313" key="10">
    <source>
        <dbReference type="EMBL" id="KAB7706663.1"/>
    </source>
</evidence>
<dbReference type="EMBL" id="WEIO01000005">
    <property type="protein sequence ID" value="KAB7706663.1"/>
    <property type="molecule type" value="Genomic_DNA"/>
</dbReference>
<reference evidence="10 11" key="1">
    <citation type="submission" date="2019-10" db="EMBL/GenBank/DDBJ databases">
        <title>Bacillus aerolatum sp. nov., isolated from bioaerosol of sport playgrounds.</title>
        <authorList>
            <person name="Chen P."/>
            <person name="Zhang G."/>
        </authorList>
    </citation>
    <scope>NUCLEOTIDE SEQUENCE [LARGE SCALE GENOMIC DNA]</scope>
    <source>
        <strain evidence="10 11">CX253</strain>
    </source>
</reference>
<dbReference type="GO" id="GO:0000160">
    <property type="term" value="P:phosphorelay signal transduction system"/>
    <property type="evidence" value="ECO:0007669"/>
    <property type="project" value="UniProtKB-KW"/>
</dbReference>
<accession>A0A6I1FV93</accession>
<keyword evidence="4" id="KW-0808">Transferase</keyword>
<evidence type="ECO:0000256" key="3">
    <source>
        <dbReference type="ARBA" id="ARBA00022553"/>
    </source>
</evidence>
<dbReference type="Gene3D" id="3.30.450.280">
    <property type="entry name" value="GAF domain"/>
    <property type="match status" value="1"/>
</dbReference>
<name>A0A6I1FV93_9BACI</name>
<keyword evidence="6 10" id="KW-0418">Kinase</keyword>
<dbReference type="GO" id="GO:0004673">
    <property type="term" value="F:protein histidine kinase activity"/>
    <property type="evidence" value="ECO:0007669"/>
    <property type="project" value="UniProtKB-EC"/>
</dbReference>
<keyword evidence="5" id="KW-0547">Nucleotide-binding</keyword>
<proteinExistence type="predicted"/>
<dbReference type="RefSeq" id="WP_152151763.1">
    <property type="nucleotide sequence ID" value="NZ_WEIO01000005.1"/>
</dbReference>
<evidence type="ECO:0000256" key="7">
    <source>
        <dbReference type="ARBA" id="ARBA00022840"/>
    </source>
</evidence>
<dbReference type="PANTHER" id="PTHR41523">
    <property type="entry name" value="TWO-COMPONENT SYSTEM SENSOR PROTEIN"/>
    <property type="match status" value="1"/>
</dbReference>
<dbReference type="InterPro" id="IPR003594">
    <property type="entry name" value="HATPase_dom"/>
</dbReference>
<dbReference type="Pfam" id="PF12282">
    <property type="entry name" value="GAF_PdtaS"/>
    <property type="match status" value="1"/>
</dbReference>
<dbReference type="EC" id="2.7.13.3" evidence="2"/>
<evidence type="ECO:0000259" key="9">
    <source>
        <dbReference type="PROSITE" id="PS50109"/>
    </source>
</evidence>
<dbReference type="SMART" id="SM00387">
    <property type="entry name" value="HATPase_c"/>
    <property type="match status" value="1"/>
</dbReference>
<keyword evidence="8" id="KW-0902">Two-component regulatory system</keyword>
<evidence type="ECO:0000256" key="8">
    <source>
        <dbReference type="ARBA" id="ARBA00023012"/>
    </source>
</evidence>
<dbReference type="InterPro" id="IPR011495">
    <property type="entry name" value="Sig_transdc_His_kin_sub2_dim/P"/>
</dbReference>
<evidence type="ECO:0000256" key="1">
    <source>
        <dbReference type="ARBA" id="ARBA00000085"/>
    </source>
</evidence>
<dbReference type="Gene3D" id="3.30.565.10">
    <property type="entry name" value="Histidine kinase-like ATPase, C-terminal domain"/>
    <property type="match status" value="1"/>
</dbReference>
<dbReference type="PANTHER" id="PTHR41523:SF8">
    <property type="entry name" value="ETHYLENE RESPONSE SENSOR PROTEIN"/>
    <property type="match status" value="1"/>
</dbReference>
<keyword evidence="7" id="KW-0067">ATP-binding</keyword>
<evidence type="ECO:0000256" key="6">
    <source>
        <dbReference type="ARBA" id="ARBA00022777"/>
    </source>
</evidence>
<dbReference type="InterPro" id="IPR038424">
    <property type="entry name" value="H_kinase_PdtaS_GAF_sf"/>
</dbReference>
<evidence type="ECO:0000256" key="2">
    <source>
        <dbReference type="ARBA" id="ARBA00012438"/>
    </source>
</evidence>
<keyword evidence="11" id="KW-1185">Reference proteome</keyword>